<organism evidence="3 4">
    <name type="scientific">Puccinia coronata f. sp. avenae</name>
    <dbReference type="NCBI Taxonomy" id="200324"/>
    <lineage>
        <taxon>Eukaryota</taxon>
        <taxon>Fungi</taxon>
        <taxon>Dikarya</taxon>
        <taxon>Basidiomycota</taxon>
        <taxon>Pucciniomycotina</taxon>
        <taxon>Pucciniomycetes</taxon>
        <taxon>Pucciniales</taxon>
        <taxon>Pucciniaceae</taxon>
        <taxon>Puccinia</taxon>
    </lineage>
</organism>
<dbReference type="EMBL" id="PGCJ01000016">
    <property type="protein sequence ID" value="PLW56877.1"/>
    <property type="molecule type" value="Genomic_DNA"/>
</dbReference>
<keyword evidence="4" id="KW-1185">Reference proteome</keyword>
<evidence type="ECO:0000313" key="2">
    <source>
        <dbReference type="EMBL" id="PLW44275.1"/>
    </source>
</evidence>
<protein>
    <submittedName>
        <fullName evidence="3">Uncharacterized protein</fullName>
    </submittedName>
</protein>
<name>A0A2N5W3R3_9BASI</name>
<evidence type="ECO:0000313" key="3">
    <source>
        <dbReference type="EMBL" id="PLW56877.1"/>
    </source>
</evidence>
<dbReference type="AlphaFoldDB" id="A0A2N5W3R3"/>
<gene>
    <name evidence="3" type="ORF">PCANC_01259</name>
    <name evidence="1" type="ORF">PCANC_05066</name>
    <name evidence="2" type="ORF">PCASD_03819</name>
</gene>
<evidence type="ECO:0000313" key="5">
    <source>
        <dbReference type="Proteomes" id="UP000235392"/>
    </source>
</evidence>
<comment type="caution">
    <text evidence="3">The sequence shown here is derived from an EMBL/GenBank/DDBJ whole genome shotgun (WGS) entry which is preliminary data.</text>
</comment>
<evidence type="ECO:0000313" key="1">
    <source>
        <dbReference type="EMBL" id="PLW21280.1"/>
    </source>
</evidence>
<sequence>MPATPAYNTLGQVTPGTENPPTLLCGSKLLIVAFKILQQNSSLPLVEDKNRVAT</sequence>
<dbReference type="Proteomes" id="UP000235388">
    <property type="component" value="Unassembled WGS sequence"/>
</dbReference>
<dbReference type="Proteomes" id="UP000235392">
    <property type="component" value="Unassembled WGS sequence"/>
</dbReference>
<proteinExistence type="predicted"/>
<dbReference type="EMBL" id="PGCI01000059">
    <property type="protein sequence ID" value="PLW44275.1"/>
    <property type="molecule type" value="Genomic_DNA"/>
</dbReference>
<evidence type="ECO:0000313" key="4">
    <source>
        <dbReference type="Proteomes" id="UP000235388"/>
    </source>
</evidence>
<reference evidence="4 5" key="1">
    <citation type="submission" date="2017-11" db="EMBL/GenBank/DDBJ databases">
        <title>De novo assembly and phasing of dikaryotic genomes from two isolates of Puccinia coronata f. sp. avenae, the causal agent of oat crown rust.</title>
        <authorList>
            <person name="Miller M.E."/>
            <person name="Zhang Y."/>
            <person name="Omidvar V."/>
            <person name="Sperschneider J."/>
            <person name="Schwessinger B."/>
            <person name="Raley C."/>
            <person name="Palmer J.M."/>
            <person name="Garnica D."/>
            <person name="Upadhyaya N."/>
            <person name="Rathjen J."/>
            <person name="Taylor J.M."/>
            <person name="Park R.F."/>
            <person name="Dodds P.N."/>
            <person name="Hirsch C.D."/>
            <person name="Kianian S.F."/>
            <person name="Figueroa M."/>
        </authorList>
    </citation>
    <scope>NUCLEOTIDE SEQUENCE [LARGE SCALE GENOMIC DNA]</scope>
    <source>
        <strain evidence="3">12NC29</strain>
        <strain evidence="2">12SD80</strain>
    </source>
</reference>
<dbReference type="EMBL" id="PGCJ01000785">
    <property type="protein sequence ID" value="PLW21280.1"/>
    <property type="molecule type" value="Genomic_DNA"/>
</dbReference>
<accession>A0A2N5W3R3</accession>